<evidence type="ECO:0000256" key="1">
    <source>
        <dbReference type="ARBA" id="ARBA00004141"/>
    </source>
</evidence>
<feature type="transmembrane region" description="Helical" evidence="7">
    <location>
        <begin position="6"/>
        <end position="22"/>
    </location>
</feature>
<geneLocation type="mitochondrion" evidence="8"/>
<keyword evidence="6 7" id="KW-0472">Membrane</keyword>
<dbReference type="NCBIfam" id="NF004321">
    <property type="entry name" value="PRK05715.1-3"/>
    <property type="match status" value="1"/>
</dbReference>
<dbReference type="RefSeq" id="YP_009734660.1">
    <property type="nucleotide sequence ID" value="NC_046408.1"/>
</dbReference>
<evidence type="ECO:0000256" key="6">
    <source>
        <dbReference type="ARBA" id="ARBA00023136"/>
    </source>
</evidence>
<evidence type="ECO:0000256" key="5">
    <source>
        <dbReference type="ARBA" id="ARBA00022989"/>
    </source>
</evidence>
<name>A0A6H2U2C7_9EUKA</name>
<dbReference type="InterPro" id="IPR001133">
    <property type="entry name" value="NADH_UbQ_OxRdtase_chain4L/K"/>
</dbReference>
<dbReference type="GeneID" id="44790205"/>
<dbReference type="PANTHER" id="PTHR11434:SF16">
    <property type="entry name" value="NADH-UBIQUINONE OXIDOREDUCTASE CHAIN 4L"/>
    <property type="match status" value="1"/>
</dbReference>
<dbReference type="Pfam" id="PF00420">
    <property type="entry name" value="Oxidored_q2"/>
    <property type="match status" value="1"/>
</dbReference>
<keyword evidence="8" id="KW-0496">Mitochondrion</keyword>
<organism evidence="8">
    <name type="scientific">Sphaerothecum destruens</name>
    <dbReference type="NCBI Taxonomy" id="42893"/>
    <lineage>
        <taxon>Eukaryota</taxon>
        <taxon>Ichthyosporea</taxon>
        <taxon>Dermocystida</taxon>
        <taxon>Sphaerothecum</taxon>
    </lineage>
</organism>
<dbReference type="AlphaFoldDB" id="A0A6H2U2C7"/>
<proteinExistence type="inferred from homology"/>
<sequence length="99" mass="10924">MINNYLILGLSVFVISIIGILLNRKNLIIMLMSLELMLLAINCNFLSFSVIIEDILGQVFSVFILTVAAAESAIGLSLMIVYFRITGNISILFIDLLKG</sequence>
<evidence type="ECO:0000256" key="2">
    <source>
        <dbReference type="ARBA" id="ARBA00010519"/>
    </source>
</evidence>
<feature type="transmembrane region" description="Helical" evidence="7">
    <location>
        <begin position="58"/>
        <end position="83"/>
    </location>
</feature>
<accession>A0A6H2U2C7</accession>
<gene>
    <name evidence="8" type="primary">nad4l</name>
</gene>
<dbReference type="GO" id="GO:0042773">
    <property type="term" value="P:ATP synthesis coupled electron transport"/>
    <property type="evidence" value="ECO:0007669"/>
    <property type="project" value="InterPro"/>
</dbReference>
<comment type="subcellular location">
    <subcellularLocation>
        <location evidence="1">Membrane</location>
        <topology evidence="1">Multi-pass membrane protein</topology>
    </subcellularLocation>
</comment>
<evidence type="ECO:0000256" key="7">
    <source>
        <dbReference type="SAM" id="Phobius"/>
    </source>
</evidence>
<dbReference type="HAMAP" id="MF_01456">
    <property type="entry name" value="NDH1_NuoK"/>
    <property type="match status" value="1"/>
</dbReference>
<keyword evidence="4 7" id="KW-0812">Transmembrane</keyword>
<keyword evidence="5 7" id="KW-1133">Transmembrane helix</keyword>
<keyword evidence="3" id="KW-0813">Transport</keyword>
<dbReference type="InterPro" id="IPR039428">
    <property type="entry name" value="NUOK/Mnh_C1-like"/>
</dbReference>
<dbReference type="EMBL" id="MG832660">
    <property type="protein sequence ID" value="QID02700.1"/>
    <property type="molecule type" value="Genomic_DNA"/>
</dbReference>
<dbReference type="Gene3D" id="1.10.287.3510">
    <property type="match status" value="1"/>
</dbReference>
<dbReference type="GO" id="GO:0016651">
    <property type="term" value="F:oxidoreductase activity, acting on NAD(P)H"/>
    <property type="evidence" value="ECO:0007669"/>
    <property type="project" value="InterPro"/>
</dbReference>
<dbReference type="PANTHER" id="PTHR11434">
    <property type="entry name" value="NADH-UBIQUINONE OXIDOREDUCTASE SUBUNIT ND4L"/>
    <property type="match status" value="1"/>
</dbReference>
<comment type="similarity">
    <text evidence="2">Belongs to the complex I subunit 4L family.</text>
</comment>
<reference evidence="8" key="1">
    <citation type="journal article" date="2020" name="Parasit. Vectors">
        <title>The complete mitochondrial genome of a parasite at the animal-fungal boundary.</title>
        <authorList>
            <person name="Sana S."/>
            <person name="Hardouin E.A."/>
            <person name="Paley R."/>
            <person name="Zhang T."/>
            <person name="Andreou D."/>
        </authorList>
    </citation>
    <scope>NUCLEOTIDE SEQUENCE</scope>
</reference>
<dbReference type="FunFam" id="1.10.287.3510:FF:000001">
    <property type="entry name" value="NADH-quinone oxidoreductase subunit K"/>
    <property type="match status" value="1"/>
</dbReference>
<evidence type="ECO:0000256" key="3">
    <source>
        <dbReference type="ARBA" id="ARBA00022448"/>
    </source>
</evidence>
<protein>
    <submittedName>
        <fullName evidence="8">NADH dehydrogenase subunit 4L</fullName>
    </submittedName>
</protein>
<dbReference type="NCBIfam" id="NF004323">
    <property type="entry name" value="PRK05715.1-5"/>
    <property type="match status" value="1"/>
</dbReference>
<evidence type="ECO:0000256" key="4">
    <source>
        <dbReference type="ARBA" id="ARBA00022692"/>
    </source>
</evidence>
<feature type="transmembrane region" description="Helical" evidence="7">
    <location>
        <begin position="34"/>
        <end position="52"/>
    </location>
</feature>
<evidence type="ECO:0000313" key="8">
    <source>
        <dbReference type="EMBL" id="QID02700.1"/>
    </source>
</evidence>
<dbReference type="NCBIfam" id="NF004320">
    <property type="entry name" value="PRK05715.1-2"/>
    <property type="match status" value="1"/>
</dbReference>
<dbReference type="GO" id="GO:0030964">
    <property type="term" value="C:NADH dehydrogenase complex"/>
    <property type="evidence" value="ECO:0007669"/>
    <property type="project" value="TreeGrafter"/>
</dbReference>